<name>A0A318I8M0_BURPY</name>
<organism evidence="1 2">
    <name type="scientific">Burkholderia pyrrocinia</name>
    <name type="common">Pseudomonas pyrrocinia</name>
    <dbReference type="NCBI Taxonomy" id="60550"/>
    <lineage>
        <taxon>Bacteria</taxon>
        <taxon>Pseudomonadati</taxon>
        <taxon>Pseudomonadota</taxon>
        <taxon>Betaproteobacteria</taxon>
        <taxon>Burkholderiales</taxon>
        <taxon>Burkholderiaceae</taxon>
        <taxon>Burkholderia</taxon>
        <taxon>Burkholderia cepacia complex</taxon>
    </lineage>
</organism>
<proteinExistence type="predicted"/>
<accession>A0A318I8M0</accession>
<evidence type="ECO:0000313" key="2">
    <source>
        <dbReference type="Proteomes" id="UP000247755"/>
    </source>
</evidence>
<sequence length="144" mass="16349">MIPSTVEHYLATASGDVARTDSKSAEKVLLNFGVSPTSEFGEFYLRYQGSFISRRSVAELLDIEGPAIPAIPDQTEYVRDRYHVPEQYLALTSDESEGMYLYNKTDQAVYDLDIAVLDDFLQGKVPARWATFNDFLIWYFEATP</sequence>
<dbReference type="RefSeq" id="WP_143155772.1">
    <property type="nucleotide sequence ID" value="NZ_QJJY01000020.1"/>
</dbReference>
<reference evidence="1 2" key="1">
    <citation type="submission" date="2018-05" db="EMBL/GenBank/DDBJ databases">
        <title>Comparative genomics of bacterial root endophytes of switchgrass collected from native prairies over two seasons.</title>
        <authorList>
            <person name="Tang Y."/>
        </authorList>
    </citation>
    <scope>NUCLEOTIDE SEQUENCE [LARGE SCALE GENOMIC DNA]</scope>
    <source>
        <strain evidence="1 2">NFIX32</strain>
    </source>
</reference>
<evidence type="ECO:0008006" key="3">
    <source>
        <dbReference type="Google" id="ProtNLM"/>
    </source>
</evidence>
<dbReference type="InterPro" id="IPR037883">
    <property type="entry name" value="Knr4/Smi1-like_sf"/>
</dbReference>
<gene>
    <name evidence="1" type="ORF">NA66_102018</name>
</gene>
<evidence type="ECO:0000313" key="1">
    <source>
        <dbReference type="EMBL" id="PXX27572.1"/>
    </source>
</evidence>
<dbReference type="EMBL" id="QJJY01000020">
    <property type="protein sequence ID" value="PXX27572.1"/>
    <property type="molecule type" value="Genomic_DNA"/>
</dbReference>
<dbReference type="AlphaFoldDB" id="A0A318I8M0"/>
<protein>
    <recommendedName>
        <fullName evidence="3">SMI1/KNR4 family protein</fullName>
    </recommendedName>
</protein>
<dbReference type="SUPFAM" id="SSF160631">
    <property type="entry name" value="SMI1/KNR4-like"/>
    <property type="match status" value="1"/>
</dbReference>
<dbReference type="Proteomes" id="UP000247755">
    <property type="component" value="Unassembled WGS sequence"/>
</dbReference>
<comment type="caution">
    <text evidence="1">The sequence shown here is derived from an EMBL/GenBank/DDBJ whole genome shotgun (WGS) entry which is preliminary data.</text>
</comment>